<evidence type="ECO:0000256" key="1">
    <source>
        <dbReference type="SAM" id="MobiDB-lite"/>
    </source>
</evidence>
<gene>
    <name evidence="2" type="ORF">KVT40_005643</name>
</gene>
<reference evidence="2" key="1">
    <citation type="submission" date="2021-07" db="EMBL/GenBank/DDBJ databases">
        <title>Elsinoe batatas strain:CRI-CJ2 Genome sequencing and assembly.</title>
        <authorList>
            <person name="Huang L."/>
        </authorList>
    </citation>
    <scope>NUCLEOTIDE SEQUENCE</scope>
    <source>
        <strain evidence="2">CRI-CJ2</strain>
    </source>
</reference>
<keyword evidence="3" id="KW-1185">Reference proteome</keyword>
<feature type="compositionally biased region" description="Gly residues" evidence="1">
    <location>
        <begin position="132"/>
        <end position="144"/>
    </location>
</feature>
<name>A0A8K0PGT3_9PEZI</name>
<protein>
    <submittedName>
        <fullName evidence="2">Uncharacterized protein</fullName>
    </submittedName>
</protein>
<organism evidence="2 3">
    <name type="scientific">Elsinoe batatas</name>
    <dbReference type="NCBI Taxonomy" id="2601811"/>
    <lineage>
        <taxon>Eukaryota</taxon>
        <taxon>Fungi</taxon>
        <taxon>Dikarya</taxon>
        <taxon>Ascomycota</taxon>
        <taxon>Pezizomycotina</taxon>
        <taxon>Dothideomycetes</taxon>
        <taxon>Dothideomycetidae</taxon>
        <taxon>Myriangiales</taxon>
        <taxon>Elsinoaceae</taxon>
        <taxon>Elsinoe</taxon>
    </lineage>
</organism>
<dbReference type="OrthoDB" id="10330174at2759"/>
<proteinExistence type="predicted"/>
<sequence length="157" mass="17221">MPPTGIAQTYIALFNEAMSDYYHEGQSLKAFCLAENLIDIPHLDAPYQAALHYLLAHSDRGDFIDHAKKCIAIYEDMQEGEMDQGYRRAKYMEAQQLLNELQIYGSPAELKKGRFGAGGAGEGKRTRRMVNGDGGHWDGGLGDGAHGDEGHGGMDES</sequence>
<accession>A0A8K0PGT3</accession>
<feature type="compositionally biased region" description="Basic and acidic residues" evidence="1">
    <location>
        <begin position="145"/>
        <end position="157"/>
    </location>
</feature>
<evidence type="ECO:0000313" key="2">
    <source>
        <dbReference type="EMBL" id="KAG8626698.1"/>
    </source>
</evidence>
<dbReference type="Proteomes" id="UP000809789">
    <property type="component" value="Unassembled WGS sequence"/>
</dbReference>
<dbReference type="AlphaFoldDB" id="A0A8K0PGT3"/>
<feature type="region of interest" description="Disordered" evidence="1">
    <location>
        <begin position="115"/>
        <end position="157"/>
    </location>
</feature>
<dbReference type="EMBL" id="JAESVG020000006">
    <property type="protein sequence ID" value="KAG8626698.1"/>
    <property type="molecule type" value="Genomic_DNA"/>
</dbReference>
<evidence type="ECO:0000313" key="3">
    <source>
        <dbReference type="Proteomes" id="UP000809789"/>
    </source>
</evidence>
<comment type="caution">
    <text evidence="2">The sequence shown here is derived from an EMBL/GenBank/DDBJ whole genome shotgun (WGS) entry which is preliminary data.</text>
</comment>